<feature type="non-terminal residue" evidence="6">
    <location>
        <position position="1"/>
    </location>
</feature>
<dbReference type="PANTHER" id="PTHR46098:SF1">
    <property type="entry name" value="TRNA (CYTOSINE(38)-C(5))-METHYLTRANSFERASE"/>
    <property type="match status" value="1"/>
</dbReference>
<dbReference type="Pfam" id="PF00145">
    <property type="entry name" value="DNA_methylase"/>
    <property type="match status" value="1"/>
</dbReference>
<evidence type="ECO:0000256" key="5">
    <source>
        <dbReference type="SAM" id="MobiDB-lite"/>
    </source>
</evidence>
<protein>
    <recommendedName>
        <fullName evidence="1">DNA (cytosine-5-)-methyltransferase</fullName>
        <ecNumber evidence="1">2.1.1.37</ecNumber>
    </recommendedName>
</protein>
<dbReference type="Gene3D" id="3.90.120.10">
    <property type="entry name" value="DNA Methylase, subunit A, domain 2"/>
    <property type="match status" value="1"/>
</dbReference>
<dbReference type="InterPro" id="IPR050750">
    <property type="entry name" value="C5-MTase"/>
</dbReference>
<organism evidence="6">
    <name type="scientific">marine sediment metagenome</name>
    <dbReference type="NCBI Taxonomy" id="412755"/>
    <lineage>
        <taxon>unclassified sequences</taxon>
        <taxon>metagenomes</taxon>
        <taxon>ecological metagenomes</taxon>
    </lineage>
</organism>
<evidence type="ECO:0000313" key="6">
    <source>
        <dbReference type="EMBL" id="KKK90152.1"/>
    </source>
</evidence>
<dbReference type="InterPro" id="IPR001525">
    <property type="entry name" value="C5_MeTfrase"/>
</dbReference>
<evidence type="ECO:0000256" key="4">
    <source>
        <dbReference type="ARBA" id="ARBA00022691"/>
    </source>
</evidence>
<dbReference type="PROSITE" id="PS00094">
    <property type="entry name" value="C5_MTASE_1"/>
    <property type="match status" value="1"/>
</dbReference>
<dbReference type="GO" id="GO:0003886">
    <property type="term" value="F:DNA (cytosine-5-)-methyltransferase activity"/>
    <property type="evidence" value="ECO:0007669"/>
    <property type="project" value="UniProtKB-EC"/>
</dbReference>
<accession>A0A0F8Z8N9</accession>
<name>A0A0F8Z8N9_9ZZZZ</name>
<gene>
    <name evidence="6" type="ORF">LCGC14_2725960</name>
</gene>
<dbReference type="InterPro" id="IPR018117">
    <property type="entry name" value="C5_DNA_meth_AS"/>
</dbReference>
<reference evidence="6" key="1">
    <citation type="journal article" date="2015" name="Nature">
        <title>Complex archaea that bridge the gap between prokaryotes and eukaryotes.</title>
        <authorList>
            <person name="Spang A."/>
            <person name="Saw J.H."/>
            <person name="Jorgensen S.L."/>
            <person name="Zaremba-Niedzwiedzka K."/>
            <person name="Martijn J."/>
            <person name="Lind A.E."/>
            <person name="van Eijk R."/>
            <person name="Schleper C."/>
            <person name="Guy L."/>
            <person name="Ettema T.J."/>
        </authorList>
    </citation>
    <scope>NUCLEOTIDE SEQUENCE</scope>
</reference>
<evidence type="ECO:0000256" key="2">
    <source>
        <dbReference type="ARBA" id="ARBA00022603"/>
    </source>
</evidence>
<keyword evidence="2" id="KW-0489">Methyltransferase</keyword>
<proteinExistence type="predicted"/>
<dbReference type="EC" id="2.1.1.37" evidence="1"/>
<feature type="region of interest" description="Disordered" evidence="5">
    <location>
        <begin position="15"/>
        <end position="43"/>
    </location>
</feature>
<dbReference type="PROSITE" id="PS00095">
    <property type="entry name" value="C5_MTASE_2"/>
    <property type="match status" value="1"/>
</dbReference>
<sequence>TQLCSGSIPTFCEGANDLSKTSRNKSRRDEEDSRSNNSSTRGTQQFTCIGMSELDKYSGQVLRHKFPDIKNYGDATKINPEDLPDFDMLCGGFPCQAFSIAGKRKGFKDIRGTMFFEVARILKIKRPKIILLENVKGLLNHAKGETFRVILQTLDELGYEVQWMVLNSKFFGVPQNRERIFIVGSLRGKRRPEILPFSKSYSSFDEMGQQVSSTIHSSYYKQGGRDQQYVPECKQLPETKGNSQGARIYKTKGISQAITSNSGGLGAKTGLYLDNMKIRRLTPKECERLQGFPDGWTKHGIDEKGNAVELSNTQRYKQMGNAVTVDVIEAIGARLSASCVT</sequence>
<comment type="caution">
    <text evidence="6">The sequence shown here is derived from an EMBL/GenBank/DDBJ whole genome shotgun (WGS) entry which is preliminary data.</text>
</comment>
<keyword evidence="4" id="KW-0949">S-adenosyl-L-methionine</keyword>
<dbReference type="SUPFAM" id="SSF53335">
    <property type="entry name" value="S-adenosyl-L-methionine-dependent methyltransferases"/>
    <property type="match status" value="1"/>
</dbReference>
<keyword evidence="3" id="KW-0808">Transferase</keyword>
<dbReference type="PANTHER" id="PTHR46098">
    <property type="entry name" value="TRNA (CYTOSINE(38)-C(5))-METHYLTRANSFERASE"/>
    <property type="match status" value="1"/>
</dbReference>
<evidence type="ECO:0000256" key="3">
    <source>
        <dbReference type="ARBA" id="ARBA00022679"/>
    </source>
</evidence>
<dbReference type="EMBL" id="LAZR01049221">
    <property type="protein sequence ID" value="KKK90152.1"/>
    <property type="molecule type" value="Genomic_DNA"/>
</dbReference>
<dbReference type="PROSITE" id="PS51679">
    <property type="entry name" value="SAM_MT_C5"/>
    <property type="match status" value="1"/>
</dbReference>
<dbReference type="Gene3D" id="3.40.50.150">
    <property type="entry name" value="Vaccinia Virus protein VP39"/>
    <property type="match status" value="1"/>
</dbReference>
<dbReference type="GO" id="GO:0032259">
    <property type="term" value="P:methylation"/>
    <property type="evidence" value="ECO:0007669"/>
    <property type="project" value="UniProtKB-KW"/>
</dbReference>
<dbReference type="AlphaFoldDB" id="A0A0F8Z8N9"/>
<dbReference type="PRINTS" id="PR00105">
    <property type="entry name" value="C5METTRFRASE"/>
</dbReference>
<dbReference type="CDD" id="cd00315">
    <property type="entry name" value="Cyt_C5_DNA_methylase"/>
    <property type="match status" value="1"/>
</dbReference>
<dbReference type="NCBIfam" id="TIGR00675">
    <property type="entry name" value="dcm"/>
    <property type="match status" value="1"/>
</dbReference>
<dbReference type="InterPro" id="IPR031303">
    <property type="entry name" value="C5_meth_CS"/>
</dbReference>
<evidence type="ECO:0000256" key="1">
    <source>
        <dbReference type="ARBA" id="ARBA00011975"/>
    </source>
</evidence>
<dbReference type="InterPro" id="IPR029063">
    <property type="entry name" value="SAM-dependent_MTases_sf"/>
</dbReference>